<dbReference type="VEuPathDB" id="AmoebaDB:DICPUDRAFT_148815"/>
<dbReference type="AlphaFoldDB" id="F0ZC30"/>
<keyword evidence="2" id="KW-1133">Transmembrane helix</keyword>
<evidence type="ECO:0000313" key="3">
    <source>
        <dbReference type="EMBL" id="EGC38502.1"/>
    </source>
</evidence>
<dbReference type="PANTHER" id="PTHR37517:SF1">
    <property type="entry name" value="TRANSMEMBRANE PROTEIN"/>
    <property type="match status" value="1"/>
</dbReference>
<evidence type="ECO:0000313" key="4">
    <source>
        <dbReference type="Proteomes" id="UP000001064"/>
    </source>
</evidence>
<keyword evidence="2" id="KW-0472">Membrane</keyword>
<feature type="region of interest" description="Disordered" evidence="1">
    <location>
        <begin position="1"/>
        <end position="21"/>
    </location>
</feature>
<dbReference type="InParanoid" id="F0ZC30"/>
<reference evidence="4" key="1">
    <citation type="journal article" date="2011" name="Genome Biol.">
        <title>Comparative genomics of the social amoebae Dictyostelium discoideum and Dictyostelium purpureum.</title>
        <authorList>
            <consortium name="US DOE Joint Genome Institute (JGI-PGF)"/>
            <person name="Sucgang R."/>
            <person name="Kuo A."/>
            <person name="Tian X."/>
            <person name="Salerno W."/>
            <person name="Parikh A."/>
            <person name="Feasley C.L."/>
            <person name="Dalin E."/>
            <person name="Tu H."/>
            <person name="Huang E."/>
            <person name="Barry K."/>
            <person name="Lindquist E."/>
            <person name="Shapiro H."/>
            <person name="Bruce D."/>
            <person name="Schmutz J."/>
            <person name="Salamov A."/>
            <person name="Fey P."/>
            <person name="Gaudet P."/>
            <person name="Anjard C."/>
            <person name="Babu M.M."/>
            <person name="Basu S."/>
            <person name="Bushmanova Y."/>
            <person name="van der Wel H."/>
            <person name="Katoh-Kurasawa M."/>
            <person name="Dinh C."/>
            <person name="Coutinho P.M."/>
            <person name="Saito T."/>
            <person name="Elias M."/>
            <person name="Schaap P."/>
            <person name="Kay R.R."/>
            <person name="Henrissat B."/>
            <person name="Eichinger L."/>
            <person name="Rivero F."/>
            <person name="Putnam N.H."/>
            <person name="West C.M."/>
            <person name="Loomis W.F."/>
            <person name="Chisholm R.L."/>
            <person name="Shaulsky G."/>
            <person name="Strassmann J.E."/>
            <person name="Queller D.C."/>
            <person name="Kuspa A."/>
            <person name="Grigoriev I.V."/>
        </authorList>
    </citation>
    <scope>NUCLEOTIDE SEQUENCE [LARGE SCALE GENOMIC DNA]</scope>
    <source>
        <strain evidence="4">QSDP1</strain>
    </source>
</reference>
<dbReference type="KEGG" id="dpp:DICPUDRAFT_148815"/>
<dbReference type="PANTHER" id="PTHR37517">
    <property type="entry name" value="TRANSMEMBRANE PROTEIN"/>
    <property type="match status" value="1"/>
</dbReference>
<protein>
    <submittedName>
        <fullName evidence="3">Uncharacterized protein</fullName>
    </submittedName>
</protein>
<name>F0ZC30_DICPU</name>
<keyword evidence="2" id="KW-0812">Transmembrane</keyword>
<dbReference type="eggNOG" id="ENOG502RI9D">
    <property type="taxonomic scope" value="Eukaryota"/>
</dbReference>
<dbReference type="GeneID" id="10507149"/>
<feature type="transmembrane region" description="Helical" evidence="2">
    <location>
        <begin position="217"/>
        <end position="238"/>
    </location>
</feature>
<accession>F0ZC30</accession>
<dbReference type="RefSeq" id="XP_003284967.1">
    <property type="nucleotide sequence ID" value="XM_003284919.1"/>
</dbReference>
<dbReference type="EMBL" id="GL870975">
    <property type="protein sequence ID" value="EGC38502.1"/>
    <property type="molecule type" value="Genomic_DNA"/>
</dbReference>
<organism evidence="3 4">
    <name type="scientific">Dictyostelium purpureum</name>
    <name type="common">Slime mold</name>
    <dbReference type="NCBI Taxonomy" id="5786"/>
    <lineage>
        <taxon>Eukaryota</taxon>
        <taxon>Amoebozoa</taxon>
        <taxon>Evosea</taxon>
        <taxon>Eumycetozoa</taxon>
        <taxon>Dictyostelia</taxon>
        <taxon>Dictyosteliales</taxon>
        <taxon>Dictyosteliaceae</taxon>
        <taxon>Dictyostelium</taxon>
    </lineage>
</organism>
<gene>
    <name evidence="3" type="ORF">DICPUDRAFT_148815</name>
</gene>
<dbReference type="FunCoup" id="F0ZC30">
    <property type="interactions" value="937"/>
</dbReference>
<feature type="transmembrane region" description="Helical" evidence="2">
    <location>
        <begin position="183"/>
        <end position="205"/>
    </location>
</feature>
<dbReference type="OMA" id="HEENIMD"/>
<sequence>MEENNNNKIYGTYDPRTILPPPPPPPVNAYYNPYYECNNFVEEPLPPPPQERLDTGMVYRNDNLVMGGYNDYMNSESDEIYLINHNNIENNNHWLSSTNTTNNAPYYYYPQQQYIYGEQLSKGTVEDEKNNFKIQQQQNFQNQFYNDVPPQDFVNQVAARIKEMDVENNVESDHQEDPADATMSMLILLLGVFFFVPLFFSVLYLKSKDKYARRFAWTSFILAFLFLFIIILSTFGFLNVSDIEFI</sequence>
<proteinExistence type="predicted"/>
<dbReference type="Proteomes" id="UP000001064">
    <property type="component" value="Unassembled WGS sequence"/>
</dbReference>
<keyword evidence="4" id="KW-1185">Reference proteome</keyword>
<evidence type="ECO:0000256" key="2">
    <source>
        <dbReference type="SAM" id="Phobius"/>
    </source>
</evidence>
<evidence type="ECO:0000256" key="1">
    <source>
        <dbReference type="SAM" id="MobiDB-lite"/>
    </source>
</evidence>